<gene>
    <name evidence="2" type="ORF">HZH66_006048</name>
</gene>
<evidence type="ECO:0000313" key="3">
    <source>
        <dbReference type="Proteomes" id="UP000614350"/>
    </source>
</evidence>
<sequence>MTRRDIDQRHSVDNPEKVREEKEEKEEEEEEKEEEEEEKKEEEEEEEEELGLVEMQIFLSSGVDPMGFTEY</sequence>
<proteinExistence type="predicted"/>
<keyword evidence="3" id="KW-1185">Reference proteome</keyword>
<protein>
    <submittedName>
        <fullName evidence="2">Uncharacterized protein</fullName>
    </submittedName>
</protein>
<accession>A0A834NAD2</accession>
<feature type="compositionally biased region" description="Basic and acidic residues" evidence="1">
    <location>
        <begin position="1"/>
        <end position="22"/>
    </location>
</feature>
<feature type="region of interest" description="Disordered" evidence="1">
    <location>
        <begin position="1"/>
        <end position="52"/>
    </location>
</feature>
<feature type="compositionally biased region" description="Acidic residues" evidence="1">
    <location>
        <begin position="23"/>
        <end position="51"/>
    </location>
</feature>
<name>A0A834NAD2_VESVU</name>
<dbReference type="AlphaFoldDB" id="A0A834NAD2"/>
<organism evidence="2 3">
    <name type="scientific">Vespula vulgaris</name>
    <name type="common">Yellow jacket</name>
    <name type="synonym">Wasp</name>
    <dbReference type="NCBI Taxonomy" id="7454"/>
    <lineage>
        <taxon>Eukaryota</taxon>
        <taxon>Metazoa</taxon>
        <taxon>Ecdysozoa</taxon>
        <taxon>Arthropoda</taxon>
        <taxon>Hexapoda</taxon>
        <taxon>Insecta</taxon>
        <taxon>Pterygota</taxon>
        <taxon>Neoptera</taxon>
        <taxon>Endopterygota</taxon>
        <taxon>Hymenoptera</taxon>
        <taxon>Apocrita</taxon>
        <taxon>Aculeata</taxon>
        <taxon>Vespoidea</taxon>
        <taxon>Vespidae</taxon>
        <taxon>Vespinae</taxon>
        <taxon>Vespula</taxon>
    </lineage>
</organism>
<reference evidence="2" key="1">
    <citation type="journal article" date="2020" name="G3 (Bethesda)">
        <title>High-Quality Assemblies for Three Invasive Social Wasps from the &lt;i&gt;Vespula&lt;/i&gt; Genus.</title>
        <authorList>
            <person name="Harrop T.W.R."/>
            <person name="Guhlin J."/>
            <person name="McLaughlin G.M."/>
            <person name="Permina E."/>
            <person name="Stockwell P."/>
            <person name="Gilligan J."/>
            <person name="Le Lec M.F."/>
            <person name="Gruber M.A.M."/>
            <person name="Quinn O."/>
            <person name="Lovegrove M."/>
            <person name="Duncan E.J."/>
            <person name="Remnant E.J."/>
            <person name="Van Eeckhoven J."/>
            <person name="Graham B."/>
            <person name="Knapp R.A."/>
            <person name="Langford K.W."/>
            <person name="Kronenberg Z."/>
            <person name="Press M.O."/>
            <person name="Eacker S.M."/>
            <person name="Wilson-Rankin E.E."/>
            <person name="Purcell J."/>
            <person name="Lester P.J."/>
            <person name="Dearden P.K."/>
        </authorList>
    </citation>
    <scope>NUCLEOTIDE SEQUENCE</scope>
    <source>
        <strain evidence="2">Marl-1</strain>
    </source>
</reference>
<dbReference type="Proteomes" id="UP000614350">
    <property type="component" value="Unassembled WGS sequence"/>
</dbReference>
<evidence type="ECO:0000313" key="2">
    <source>
        <dbReference type="EMBL" id="KAF7400864.1"/>
    </source>
</evidence>
<evidence type="ECO:0000256" key="1">
    <source>
        <dbReference type="SAM" id="MobiDB-lite"/>
    </source>
</evidence>
<dbReference type="EMBL" id="JACSEA010000005">
    <property type="protein sequence ID" value="KAF7400864.1"/>
    <property type="molecule type" value="Genomic_DNA"/>
</dbReference>
<comment type="caution">
    <text evidence="2">The sequence shown here is derived from an EMBL/GenBank/DDBJ whole genome shotgun (WGS) entry which is preliminary data.</text>
</comment>